<keyword evidence="8" id="KW-1185">Reference proteome</keyword>
<feature type="domain" description="GGDEF" evidence="5">
    <location>
        <begin position="416"/>
        <end position="548"/>
    </location>
</feature>
<dbReference type="PROSITE" id="PS50887">
    <property type="entry name" value="GGDEF"/>
    <property type="match status" value="1"/>
</dbReference>
<feature type="transmembrane region" description="Helical" evidence="1">
    <location>
        <begin position="225"/>
        <end position="250"/>
    </location>
</feature>
<dbReference type="GO" id="GO:0016020">
    <property type="term" value="C:membrane"/>
    <property type="evidence" value="ECO:0007669"/>
    <property type="project" value="UniProtKB-UniRule"/>
</dbReference>
<dbReference type="NCBIfam" id="TIGR00254">
    <property type="entry name" value="GGDEF"/>
    <property type="match status" value="1"/>
</dbReference>
<dbReference type="Gene3D" id="3.30.70.270">
    <property type="match status" value="1"/>
</dbReference>
<dbReference type="PROSITE" id="PS50112">
    <property type="entry name" value="PAS"/>
    <property type="match status" value="1"/>
</dbReference>
<dbReference type="SMART" id="SM00267">
    <property type="entry name" value="GGDEF"/>
    <property type="match status" value="1"/>
</dbReference>
<dbReference type="Pfam" id="PF03707">
    <property type="entry name" value="MHYT"/>
    <property type="match status" value="2"/>
</dbReference>
<dbReference type="Gene3D" id="3.20.20.450">
    <property type="entry name" value="EAL domain"/>
    <property type="match status" value="1"/>
</dbReference>
<feature type="transmembrane region" description="Helical" evidence="1">
    <location>
        <begin position="149"/>
        <end position="170"/>
    </location>
</feature>
<dbReference type="CDD" id="cd01949">
    <property type="entry name" value="GGDEF"/>
    <property type="match status" value="1"/>
</dbReference>
<feature type="transmembrane region" description="Helical" evidence="1">
    <location>
        <begin position="190"/>
        <end position="213"/>
    </location>
</feature>
<keyword evidence="1" id="KW-0472">Membrane</keyword>
<dbReference type="CDD" id="cd01948">
    <property type="entry name" value="EAL"/>
    <property type="match status" value="1"/>
</dbReference>
<dbReference type="InterPro" id="IPR035919">
    <property type="entry name" value="EAL_sf"/>
</dbReference>
<evidence type="ECO:0000313" key="7">
    <source>
        <dbReference type="EMBL" id="KAB7703990.1"/>
    </source>
</evidence>
<dbReference type="Gene3D" id="3.30.450.20">
    <property type="entry name" value="PAS domain"/>
    <property type="match status" value="1"/>
</dbReference>
<dbReference type="InterPro" id="IPR005330">
    <property type="entry name" value="MHYT_dom"/>
</dbReference>
<dbReference type="SUPFAM" id="SSF55785">
    <property type="entry name" value="PYP-like sensor domain (PAS domain)"/>
    <property type="match status" value="1"/>
</dbReference>
<dbReference type="SUPFAM" id="SSF55073">
    <property type="entry name" value="Nucleotide cyclase"/>
    <property type="match status" value="1"/>
</dbReference>
<dbReference type="PANTHER" id="PTHR44757:SF2">
    <property type="entry name" value="BIOFILM ARCHITECTURE MAINTENANCE PROTEIN MBAA"/>
    <property type="match status" value="1"/>
</dbReference>
<dbReference type="PROSITE" id="PS50113">
    <property type="entry name" value="PAC"/>
    <property type="match status" value="1"/>
</dbReference>
<evidence type="ECO:0000259" key="2">
    <source>
        <dbReference type="PROSITE" id="PS50112"/>
    </source>
</evidence>
<dbReference type="SUPFAM" id="SSF141868">
    <property type="entry name" value="EAL domain-like"/>
    <property type="match status" value="1"/>
</dbReference>
<dbReference type="PANTHER" id="PTHR44757">
    <property type="entry name" value="DIGUANYLATE CYCLASE DGCP"/>
    <property type="match status" value="1"/>
</dbReference>
<feature type="transmembrane region" description="Helical" evidence="1">
    <location>
        <begin position="52"/>
        <end position="74"/>
    </location>
</feature>
<dbReference type="Pfam" id="PF00990">
    <property type="entry name" value="GGDEF"/>
    <property type="match status" value="1"/>
</dbReference>
<sequence>MQTRRYTQMHHMHGTHDLPLVALSFIIAFMASLTALDIARRIHFSKGWQRKLWLLSGSFAMGIGIWAMHFIAMLAHQLPVPISYDVFLVVLSVVVAVAASLCGLYFTCQSKMNNTKLFIGGLFMGLGISGMHYIGMAAMRGVHITYRPFFFSISILIAIGASIIALMLAFRFRESEKGISSRAKLISGMVMGIAIAGMHYTGMVSAIFTPVHQGTGVGASSDIDIYAIVISVAISTVVILGIMLVISFLLDRRLNEEIAFKGAILESVLDCVIIIDRNGNILECNPSVIRTFGYSREDILGQNMEKKLFSRSSLNNTDSSPSLTSNDGKLICDTRMEVTGIRRSGTEFPVEMTITRIKKEGLPAFTVYARDITEFKETEETIRQMAYQDTLTGLPNRRLFNEYLTESLKEAEDNKTLAAVAFLDLDRFKLINDSMGHTFGDLLLKSVAERLQACLGTQNVVSRNGGDEFTIILKDTTEQEAENTAKRIIHSLTRPFYLEDHEVFITTSIGLSMYPKDGKDEETLIKNADTAMYDAKEQGRNGFSFFKPENDMKISQRLQLENELRMALERNEFVVYYQPQLNIHTEQIIGVEALVRWVHPERGIIQPNDFIPQAEESGLIIPIGNWVLRTAIAQCKKWQDNLFPLKLSVNLSALQFKQPDIVKMISDILKNEELDPSLLNLEITESMAMHVEHSTEVLRDLKKLGINISMDDFGTGYSSLGYLKKMPIDYIKIDRSFMSNINYDLEDAAIVKAIISMAQSLNINVIAEGVEDEEQLLFLQNLQCHEIQGYLLSPPIPAENLEKLVTQPKAAMQFTKTNSTVATEREIEKSTR</sequence>
<dbReference type="InterPro" id="IPR035965">
    <property type="entry name" value="PAS-like_dom_sf"/>
</dbReference>
<dbReference type="Proteomes" id="UP000429595">
    <property type="component" value="Unassembled WGS sequence"/>
</dbReference>
<evidence type="ECO:0000259" key="5">
    <source>
        <dbReference type="PROSITE" id="PS50887"/>
    </source>
</evidence>
<dbReference type="Pfam" id="PF13426">
    <property type="entry name" value="PAS_9"/>
    <property type="match status" value="1"/>
</dbReference>
<dbReference type="InterPro" id="IPR043128">
    <property type="entry name" value="Rev_trsase/Diguanyl_cyclase"/>
</dbReference>
<dbReference type="SMART" id="SM00091">
    <property type="entry name" value="PAS"/>
    <property type="match status" value="1"/>
</dbReference>
<comment type="caution">
    <text evidence="7">The sequence shown here is derived from an EMBL/GenBank/DDBJ whole genome shotgun (WGS) entry which is preliminary data.</text>
</comment>
<feature type="domain" description="MHYT" evidence="6">
    <location>
        <begin position="16"/>
        <end position="209"/>
    </location>
</feature>
<protein>
    <submittedName>
        <fullName evidence="7">EAL domain-containing protein</fullName>
    </submittedName>
</protein>
<keyword evidence="1" id="KW-1133">Transmembrane helix</keyword>
<gene>
    <name evidence="7" type="ORF">F9802_19385</name>
</gene>
<feature type="domain" description="PAS" evidence="2">
    <location>
        <begin position="264"/>
        <end position="304"/>
    </location>
</feature>
<dbReference type="InterPro" id="IPR001633">
    <property type="entry name" value="EAL_dom"/>
</dbReference>
<dbReference type="PROSITE" id="PS50883">
    <property type="entry name" value="EAL"/>
    <property type="match status" value="1"/>
</dbReference>
<dbReference type="InterPro" id="IPR052155">
    <property type="entry name" value="Biofilm_reg_signaling"/>
</dbReference>
<dbReference type="Pfam" id="PF00563">
    <property type="entry name" value="EAL"/>
    <property type="match status" value="1"/>
</dbReference>
<organism evidence="7 8">
    <name type="scientific">Bacillus aerolatus</name>
    <dbReference type="NCBI Taxonomy" id="2653354"/>
    <lineage>
        <taxon>Bacteria</taxon>
        <taxon>Bacillati</taxon>
        <taxon>Bacillota</taxon>
        <taxon>Bacilli</taxon>
        <taxon>Bacillales</taxon>
        <taxon>Bacillaceae</taxon>
        <taxon>Bacillus</taxon>
    </lineage>
</organism>
<evidence type="ECO:0000256" key="1">
    <source>
        <dbReference type="PROSITE-ProRule" id="PRU00244"/>
    </source>
</evidence>
<dbReference type="NCBIfam" id="TIGR00229">
    <property type="entry name" value="sensory_box"/>
    <property type="match status" value="1"/>
</dbReference>
<dbReference type="FunFam" id="3.20.20.450:FF:000001">
    <property type="entry name" value="Cyclic di-GMP phosphodiesterase yahA"/>
    <property type="match status" value="1"/>
</dbReference>
<dbReference type="EMBL" id="WEIO01000023">
    <property type="protein sequence ID" value="KAB7703990.1"/>
    <property type="molecule type" value="Genomic_DNA"/>
</dbReference>
<dbReference type="FunFam" id="3.30.70.270:FF:000001">
    <property type="entry name" value="Diguanylate cyclase domain protein"/>
    <property type="match status" value="1"/>
</dbReference>
<dbReference type="InterPro" id="IPR000014">
    <property type="entry name" value="PAS"/>
</dbReference>
<feature type="domain" description="EAL" evidence="4">
    <location>
        <begin position="557"/>
        <end position="809"/>
    </location>
</feature>
<evidence type="ECO:0000259" key="4">
    <source>
        <dbReference type="PROSITE" id="PS50883"/>
    </source>
</evidence>
<accession>A0A6I1FAB5</accession>
<feature type="transmembrane region" description="Helical" evidence="1">
    <location>
        <begin position="118"/>
        <end position="137"/>
    </location>
</feature>
<evidence type="ECO:0000259" key="6">
    <source>
        <dbReference type="PROSITE" id="PS50924"/>
    </source>
</evidence>
<feature type="transmembrane region" description="Helical" evidence="1">
    <location>
        <begin position="20"/>
        <end position="40"/>
    </location>
</feature>
<dbReference type="AlphaFoldDB" id="A0A6I1FAB5"/>
<feature type="domain" description="PAC" evidence="3">
    <location>
        <begin position="334"/>
        <end position="384"/>
    </location>
</feature>
<dbReference type="InterPro" id="IPR029787">
    <property type="entry name" value="Nucleotide_cyclase"/>
</dbReference>
<proteinExistence type="predicted"/>
<dbReference type="SMART" id="SM00052">
    <property type="entry name" value="EAL"/>
    <property type="match status" value="1"/>
</dbReference>
<feature type="transmembrane region" description="Helical" evidence="1">
    <location>
        <begin position="86"/>
        <end position="106"/>
    </location>
</feature>
<evidence type="ECO:0000259" key="3">
    <source>
        <dbReference type="PROSITE" id="PS50113"/>
    </source>
</evidence>
<dbReference type="InterPro" id="IPR000160">
    <property type="entry name" value="GGDEF_dom"/>
</dbReference>
<dbReference type="PROSITE" id="PS50924">
    <property type="entry name" value="MHYT"/>
    <property type="match status" value="1"/>
</dbReference>
<dbReference type="CDD" id="cd00130">
    <property type="entry name" value="PAS"/>
    <property type="match status" value="1"/>
</dbReference>
<keyword evidence="1" id="KW-0812">Transmembrane</keyword>
<name>A0A6I1FAB5_9BACI</name>
<reference evidence="7 8" key="1">
    <citation type="submission" date="2019-10" db="EMBL/GenBank/DDBJ databases">
        <title>Bacillus aerolatum sp. nov., isolated from bioaerosol of sport playgrounds.</title>
        <authorList>
            <person name="Chen P."/>
            <person name="Zhang G."/>
        </authorList>
    </citation>
    <scope>NUCLEOTIDE SEQUENCE [LARGE SCALE GENOMIC DNA]</scope>
    <source>
        <strain evidence="7 8">CX253</strain>
    </source>
</reference>
<evidence type="ECO:0000313" key="8">
    <source>
        <dbReference type="Proteomes" id="UP000429595"/>
    </source>
</evidence>
<dbReference type="InterPro" id="IPR000700">
    <property type="entry name" value="PAS-assoc_C"/>
</dbReference>